<organism evidence="1 2">
    <name type="scientific">Dendrobium nobile</name>
    <name type="common">Orchid</name>
    <dbReference type="NCBI Taxonomy" id="94219"/>
    <lineage>
        <taxon>Eukaryota</taxon>
        <taxon>Viridiplantae</taxon>
        <taxon>Streptophyta</taxon>
        <taxon>Embryophyta</taxon>
        <taxon>Tracheophyta</taxon>
        <taxon>Spermatophyta</taxon>
        <taxon>Magnoliopsida</taxon>
        <taxon>Liliopsida</taxon>
        <taxon>Asparagales</taxon>
        <taxon>Orchidaceae</taxon>
        <taxon>Epidendroideae</taxon>
        <taxon>Malaxideae</taxon>
        <taxon>Dendrobiinae</taxon>
        <taxon>Dendrobium</taxon>
    </lineage>
</organism>
<dbReference type="Proteomes" id="UP000829196">
    <property type="component" value="Unassembled WGS sequence"/>
</dbReference>
<keyword evidence="2" id="KW-1185">Reference proteome</keyword>
<proteinExistence type="predicted"/>
<protein>
    <submittedName>
        <fullName evidence="1">Uncharacterized protein</fullName>
    </submittedName>
</protein>
<dbReference type="EMBL" id="JAGYWB010000018">
    <property type="protein sequence ID" value="KAI0492315.1"/>
    <property type="molecule type" value="Genomic_DNA"/>
</dbReference>
<gene>
    <name evidence="1" type="ORF">KFK09_026586</name>
</gene>
<name>A0A8T3ADA9_DENNO</name>
<reference evidence="1" key="1">
    <citation type="journal article" date="2022" name="Front. Genet.">
        <title>Chromosome-Scale Assembly of the Dendrobium nobile Genome Provides Insights Into the Molecular Mechanism of the Biosynthesis of the Medicinal Active Ingredient of Dendrobium.</title>
        <authorList>
            <person name="Xu Q."/>
            <person name="Niu S.-C."/>
            <person name="Li K.-L."/>
            <person name="Zheng P.-J."/>
            <person name="Zhang X.-J."/>
            <person name="Jia Y."/>
            <person name="Liu Y."/>
            <person name="Niu Y.-X."/>
            <person name="Yu L.-H."/>
            <person name="Chen D.-F."/>
            <person name="Zhang G.-Q."/>
        </authorList>
    </citation>
    <scope>NUCLEOTIDE SEQUENCE</scope>
    <source>
        <tissue evidence="1">Leaf</tissue>
    </source>
</reference>
<evidence type="ECO:0000313" key="2">
    <source>
        <dbReference type="Proteomes" id="UP000829196"/>
    </source>
</evidence>
<accession>A0A8T3ADA9</accession>
<evidence type="ECO:0000313" key="1">
    <source>
        <dbReference type="EMBL" id="KAI0492315.1"/>
    </source>
</evidence>
<comment type="caution">
    <text evidence="1">The sequence shown here is derived from an EMBL/GenBank/DDBJ whole genome shotgun (WGS) entry which is preliminary data.</text>
</comment>
<sequence>MALISCMHFLFLSREIRLRQFLIFKYLRAASLDISSARGRVATGGLEENYYFIFGLNSSQFCVKTYWFNYFHINQRAYYY</sequence>
<dbReference type="AlphaFoldDB" id="A0A8T3ADA9"/>